<evidence type="ECO:0000313" key="3">
    <source>
        <dbReference type="Proteomes" id="UP000192656"/>
    </source>
</evidence>
<protein>
    <recommendedName>
        <fullName evidence="4">Cellulose biosynthesis protein BcsN</fullName>
    </recommendedName>
</protein>
<evidence type="ECO:0008006" key="4">
    <source>
        <dbReference type="Google" id="ProtNLM"/>
    </source>
</evidence>
<dbReference type="InterPro" id="IPR031482">
    <property type="entry name" value="CBP_BcsN"/>
</dbReference>
<dbReference type="Proteomes" id="UP000192656">
    <property type="component" value="Unassembled WGS sequence"/>
</dbReference>
<dbReference type="AlphaFoldDB" id="A0A1W2ER64"/>
<sequence length="349" mass="37377">MMQRFGNQMVSRFWPLIGLVLGTLASSGCTRSTTASDVLAFSEPSLRVSTSESVGERRRWAELPSGAGRILDVIETRQPSIATQRIVLSGEGSFSGENLIRLETGGPKGTSPRLLRPPRREEIVAELTEAGLDRPVVIADEPSANAYGPFGYAFRKESGGNCVYAWQWLDLREVEGLSSGFGIRKQPMNIRIRLCQTRSVNAILASIRDLRLLGSNGTTATAWRQGGPGGDALTIANRAMGVARADYADPLPAEETKPSASSRAKAPRASRVKRPASTASKPQRTAETAVESGPQIPTPSDMEQGRSIDASSQASDDPKPVAQTKIETPELPARSSNEIPFIPLPPAGT</sequence>
<evidence type="ECO:0000256" key="1">
    <source>
        <dbReference type="SAM" id="MobiDB-lite"/>
    </source>
</evidence>
<gene>
    <name evidence="2" type="ORF">SAMN06297251_13128</name>
</gene>
<name>A0A1W2ER64_9HYPH</name>
<proteinExistence type="predicted"/>
<dbReference type="OrthoDB" id="7948789at2"/>
<dbReference type="PROSITE" id="PS51257">
    <property type="entry name" value="PROKAR_LIPOPROTEIN"/>
    <property type="match status" value="1"/>
</dbReference>
<reference evidence="2 3" key="1">
    <citation type="submission" date="2017-04" db="EMBL/GenBank/DDBJ databases">
        <authorList>
            <person name="Afonso C.L."/>
            <person name="Miller P.J."/>
            <person name="Scott M.A."/>
            <person name="Spackman E."/>
            <person name="Goraichik I."/>
            <person name="Dimitrov K.M."/>
            <person name="Suarez D.L."/>
            <person name="Swayne D.E."/>
        </authorList>
    </citation>
    <scope>NUCLEOTIDE SEQUENCE [LARGE SCALE GENOMIC DNA]</scope>
    <source>
        <strain evidence="2 3">CGMCC 1.10972</strain>
    </source>
</reference>
<dbReference type="Pfam" id="PF17038">
    <property type="entry name" value="CBP_BcsN"/>
    <property type="match status" value="1"/>
</dbReference>
<feature type="compositionally biased region" description="Basic residues" evidence="1">
    <location>
        <begin position="265"/>
        <end position="274"/>
    </location>
</feature>
<keyword evidence="3" id="KW-1185">Reference proteome</keyword>
<dbReference type="STRING" id="937218.SAMN06297251_13128"/>
<organism evidence="2 3">
    <name type="scientific">Fulvimarina manganoxydans</name>
    <dbReference type="NCBI Taxonomy" id="937218"/>
    <lineage>
        <taxon>Bacteria</taxon>
        <taxon>Pseudomonadati</taxon>
        <taxon>Pseudomonadota</taxon>
        <taxon>Alphaproteobacteria</taxon>
        <taxon>Hyphomicrobiales</taxon>
        <taxon>Aurantimonadaceae</taxon>
        <taxon>Fulvimarina</taxon>
    </lineage>
</organism>
<feature type="region of interest" description="Disordered" evidence="1">
    <location>
        <begin position="249"/>
        <end position="349"/>
    </location>
</feature>
<evidence type="ECO:0000313" key="2">
    <source>
        <dbReference type="EMBL" id="SMD12193.1"/>
    </source>
</evidence>
<dbReference type="RefSeq" id="WP_139798536.1">
    <property type="nucleotide sequence ID" value="NZ_FWXR01000031.1"/>
</dbReference>
<accession>A0A1W2ER64</accession>
<dbReference type="EMBL" id="FWXR01000031">
    <property type="protein sequence ID" value="SMD12193.1"/>
    <property type="molecule type" value="Genomic_DNA"/>
</dbReference>